<dbReference type="RefSeq" id="WP_113953639.1">
    <property type="nucleotide sequence ID" value="NZ_QNRT01000002.1"/>
</dbReference>
<dbReference type="GO" id="GO:0003951">
    <property type="term" value="F:NAD+ kinase activity"/>
    <property type="evidence" value="ECO:0007669"/>
    <property type="project" value="UniProtKB-UniRule"/>
</dbReference>
<reference evidence="7 8" key="1">
    <citation type="submission" date="2018-06" db="EMBL/GenBank/DDBJ databases">
        <title>Genomic Encyclopedia of Type Strains, Phase IV (KMG-IV): sequencing the most valuable type-strain genomes for metagenomic binning, comparative biology and taxonomic classification.</title>
        <authorList>
            <person name="Goeker M."/>
        </authorList>
    </citation>
    <scope>NUCLEOTIDE SEQUENCE [LARGE SCALE GENOMIC DNA]</scope>
    <source>
        <strain evidence="7 8">DSM 24032</strain>
    </source>
</reference>
<sequence length="292" mass="32075">MFKTIGVFGKYQDASVEEPVKALTQHLEKKGLRVKLGHTTAAEIIRDLPQELLHDAVHLDIDLAVVIGGDGTMLHVARRMAEAEIPVIGINRGRLGFLTDIPLADMLEEIDMILNGEFTEEDRMMLDVTVYRGTEVLYQQTALNDIVIGRHALEKLISWEVQVNDQFVTAARSDGVIISTPTGSTAYALSAGGAIMHPGTDVISVVPVSPHTLSNRPITLPANSDLAFTIQNRTKNSAHVSSDGLIGYSLIGDETVKIARSKHVVKLLHTKNYNYFAMLRAKLGWGRTQETR</sequence>
<dbReference type="GO" id="GO:0046872">
    <property type="term" value="F:metal ion binding"/>
    <property type="evidence" value="ECO:0007669"/>
    <property type="project" value="UniProtKB-UniRule"/>
</dbReference>
<accession>A0A395JQ33</accession>
<dbReference type="Gene3D" id="3.40.50.10330">
    <property type="entry name" value="Probable inorganic polyphosphate/atp-NAD kinase, domain 1"/>
    <property type="match status" value="1"/>
</dbReference>
<feature type="binding site" evidence="6">
    <location>
        <position position="174"/>
    </location>
    <ligand>
        <name>NAD(+)</name>
        <dbReference type="ChEBI" id="CHEBI:57540"/>
    </ligand>
</feature>
<dbReference type="OrthoDB" id="9774737at2"/>
<dbReference type="PANTHER" id="PTHR20275:SF0">
    <property type="entry name" value="NAD KINASE"/>
    <property type="match status" value="1"/>
</dbReference>
<keyword evidence="3 6" id="KW-0521">NADP</keyword>
<feature type="binding site" evidence="6">
    <location>
        <position position="155"/>
    </location>
    <ligand>
        <name>NAD(+)</name>
        <dbReference type="ChEBI" id="CHEBI:57540"/>
    </ligand>
</feature>
<dbReference type="GO" id="GO:0019674">
    <property type="term" value="P:NAD+ metabolic process"/>
    <property type="evidence" value="ECO:0007669"/>
    <property type="project" value="InterPro"/>
</dbReference>
<comment type="caution">
    <text evidence="6">Lacks conserved residue(s) required for the propagation of feature annotation.</text>
</comment>
<dbReference type="GO" id="GO:0005737">
    <property type="term" value="C:cytoplasm"/>
    <property type="evidence" value="ECO:0007669"/>
    <property type="project" value="UniProtKB-SubCell"/>
</dbReference>
<name>A0A395JQ33_9GAMM</name>
<keyword evidence="4 6" id="KW-0520">NAD</keyword>
<keyword evidence="1 6" id="KW-0808">Transferase</keyword>
<feature type="binding site" evidence="6">
    <location>
        <begin position="70"/>
        <end position="71"/>
    </location>
    <ligand>
        <name>NAD(+)</name>
        <dbReference type="ChEBI" id="CHEBI:57540"/>
    </ligand>
</feature>
<keyword evidence="6" id="KW-0963">Cytoplasm</keyword>
<dbReference type="Pfam" id="PF20143">
    <property type="entry name" value="NAD_kinase_C"/>
    <property type="match status" value="1"/>
</dbReference>
<keyword evidence="2 6" id="KW-0418">Kinase</keyword>
<evidence type="ECO:0000256" key="1">
    <source>
        <dbReference type="ARBA" id="ARBA00022679"/>
    </source>
</evidence>
<feature type="binding site" evidence="6">
    <location>
        <begin position="185"/>
        <end position="190"/>
    </location>
    <ligand>
        <name>NAD(+)</name>
        <dbReference type="ChEBI" id="CHEBI:57540"/>
    </ligand>
</feature>
<dbReference type="Gene3D" id="2.60.200.30">
    <property type="entry name" value="Probable inorganic polyphosphate/atp-NAD kinase, domain 2"/>
    <property type="match status" value="1"/>
</dbReference>
<feature type="binding site" evidence="6">
    <location>
        <position position="172"/>
    </location>
    <ligand>
        <name>NAD(+)</name>
        <dbReference type="ChEBI" id="CHEBI:57540"/>
    </ligand>
</feature>
<comment type="cofactor">
    <cofactor evidence="6">
        <name>a divalent metal cation</name>
        <dbReference type="ChEBI" id="CHEBI:60240"/>
    </cofactor>
</comment>
<dbReference type="Pfam" id="PF01513">
    <property type="entry name" value="NAD_kinase"/>
    <property type="match status" value="1"/>
</dbReference>
<evidence type="ECO:0000256" key="5">
    <source>
        <dbReference type="ARBA" id="ARBA00047925"/>
    </source>
</evidence>
<dbReference type="InterPro" id="IPR002504">
    <property type="entry name" value="NADK"/>
</dbReference>
<dbReference type="InParanoid" id="A0A395JQ33"/>
<evidence type="ECO:0000256" key="4">
    <source>
        <dbReference type="ARBA" id="ARBA00023027"/>
    </source>
</evidence>
<evidence type="ECO:0000313" key="7">
    <source>
        <dbReference type="EMBL" id="RBP50820.1"/>
    </source>
</evidence>
<dbReference type="PANTHER" id="PTHR20275">
    <property type="entry name" value="NAD KINASE"/>
    <property type="match status" value="1"/>
</dbReference>
<dbReference type="EC" id="2.7.1.23" evidence="6"/>
<dbReference type="FunCoup" id="A0A395JQ33">
    <property type="interactions" value="586"/>
</dbReference>
<feature type="binding site" evidence="6">
    <location>
        <begin position="144"/>
        <end position="145"/>
    </location>
    <ligand>
        <name>NAD(+)</name>
        <dbReference type="ChEBI" id="CHEBI:57540"/>
    </ligand>
</feature>
<evidence type="ECO:0000256" key="6">
    <source>
        <dbReference type="HAMAP-Rule" id="MF_00361"/>
    </source>
</evidence>
<evidence type="ECO:0000256" key="2">
    <source>
        <dbReference type="ARBA" id="ARBA00022777"/>
    </source>
</evidence>
<dbReference type="GO" id="GO:0051287">
    <property type="term" value="F:NAD binding"/>
    <property type="evidence" value="ECO:0007669"/>
    <property type="project" value="UniProtKB-ARBA"/>
</dbReference>
<gene>
    <name evidence="6" type="primary">nadK</name>
    <name evidence="7" type="ORF">DFR28_102236</name>
</gene>
<comment type="catalytic activity">
    <reaction evidence="5 6">
        <text>NAD(+) + ATP = ADP + NADP(+) + H(+)</text>
        <dbReference type="Rhea" id="RHEA:18629"/>
        <dbReference type="ChEBI" id="CHEBI:15378"/>
        <dbReference type="ChEBI" id="CHEBI:30616"/>
        <dbReference type="ChEBI" id="CHEBI:57540"/>
        <dbReference type="ChEBI" id="CHEBI:58349"/>
        <dbReference type="ChEBI" id="CHEBI:456216"/>
        <dbReference type="EC" id="2.7.1.23"/>
    </reaction>
</comment>
<dbReference type="EMBL" id="QNRT01000002">
    <property type="protein sequence ID" value="RBP50820.1"/>
    <property type="molecule type" value="Genomic_DNA"/>
</dbReference>
<dbReference type="GO" id="GO:0006741">
    <property type="term" value="P:NADP+ biosynthetic process"/>
    <property type="evidence" value="ECO:0007669"/>
    <property type="project" value="UniProtKB-UniRule"/>
</dbReference>
<feature type="active site" description="Proton acceptor" evidence="6">
    <location>
        <position position="70"/>
    </location>
</feature>
<dbReference type="GO" id="GO:0005524">
    <property type="term" value="F:ATP binding"/>
    <property type="evidence" value="ECO:0007669"/>
    <property type="project" value="UniProtKB-KW"/>
</dbReference>
<organism evidence="7 8">
    <name type="scientific">Arenicella xantha</name>
    <dbReference type="NCBI Taxonomy" id="644221"/>
    <lineage>
        <taxon>Bacteria</taxon>
        <taxon>Pseudomonadati</taxon>
        <taxon>Pseudomonadota</taxon>
        <taxon>Gammaproteobacteria</taxon>
        <taxon>Arenicellales</taxon>
        <taxon>Arenicellaceae</taxon>
        <taxon>Arenicella</taxon>
    </lineage>
</organism>
<evidence type="ECO:0000256" key="3">
    <source>
        <dbReference type="ARBA" id="ARBA00022857"/>
    </source>
</evidence>
<keyword evidence="6" id="KW-0067">ATP-binding</keyword>
<comment type="similarity">
    <text evidence="6">Belongs to the NAD kinase family.</text>
</comment>
<feature type="binding site" evidence="6">
    <location>
        <position position="75"/>
    </location>
    <ligand>
        <name>NAD(+)</name>
        <dbReference type="ChEBI" id="CHEBI:57540"/>
    </ligand>
</feature>
<dbReference type="Proteomes" id="UP000253083">
    <property type="component" value="Unassembled WGS sequence"/>
</dbReference>
<comment type="caution">
    <text evidence="7">The sequence shown here is derived from an EMBL/GenBank/DDBJ whole genome shotgun (WGS) entry which is preliminary data.</text>
</comment>
<dbReference type="InterPro" id="IPR017438">
    <property type="entry name" value="ATP-NAD_kinase_N"/>
</dbReference>
<dbReference type="InterPro" id="IPR016064">
    <property type="entry name" value="NAD/diacylglycerol_kinase_sf"/>
</dbReference>
<protein>
    <recommendedName>
        <fullName evidence="6">NAD kinase</fullName>
        <ecNumber evidence="6">2.7.1.23</ecNumber>
    </recommendedName>
    <alternativeName>
        <fullName evidence="6">ATP-dependent NAD kinase</fullName>
    </alternativeName>
</protein>
<keyword evidence="6" id="KW-0547">Nucleotide-binding</keyword>
<dbReference type="HAMAP" id="MF_00361">
    <property type="entry name" value="NAD_kinase"/>
    <property type="match status" value="1"/>
</dbReference>
<comment type="function">
    <text evidence="6">Involved in the regulation of the intracellular balance of NAD and NADP, and is a key enzyme in the biosynthesis of NADP. Catalyzes specifically the phosphorylation on 2'-hydroxyl of the adenosine moiety of NAD to yield NADP.</text>
</comment>
<comment type="subcellular location">
    <subcellularLocation>
        <location evidence="6">Cytoplasm</location>
    </subcellularLocation>
</comment>
<dbReference type="AlphaFoldDB" id="A0A395JQ33"/>
<proteinExistence type="inferred from homology"/>
<keyword evidence="8" id="KW-1185">Reference proteome</keyword>
<dbReference type="SUPFAM" id="SSF111331">
    <property type="entry name" value="NAD kinase/diacylglycerol kinase-like"/>
    <property type="match status" value="1"/>
</dbReference>
<dbReference type="InterPro" id="IPR017437">
    <property type="entry name" value="ATP-NAD_kinase_PpnK-typ_C"/>
</dbReference>
<evidence type="ECO:0000313" key="8">
    <source>
        <dbReference type="Proteomes" id="UP000253083"/>
    </source>
</evidence>